<name>A0A368JWE3_9BACT</name>
<feature type="modified residue" description="4-aspartylphosphate" evidence="1">
    <location>
        <position position="62"/>
    </location>
</feature>
<evidence type="ECO:0000313" key="4">
    <source>
        <dbReference type="Proteomes" id="UP000253383"/>
    </source>
</evidence>
<evidence type="ECO:0000313" key="3">
    <source>
        <dbReference type="EMBL" id="RCR70984.1"/>
    </source>
</evidence>
<protein>
    <submittedName>
        <fullName evidence="3">Response regulator</fullName>
    </submittedName>
</protein>
<dbReference type="InterPro" id="IPR052893">
    <property type="entry name" value="TCS_response_regulator"/>
</dbReference>
<sequence>MTGKQTYLTWIVDDDEEYGTLLTKAFSEKKLDSRLDFFLSGQLVLEKLDDVDGELPDLILLDLVLPKRDGIDILLAIRSNPRTMHIPVLIVSTSTSPATISLCYQLGVNAYVMKPGQFDDLAYFVNSICRYWLEMSDQLTRT</sequence>
<dbReference type="SMART" id="SM00448">
    <property type="entry name" value="REC"/>
    <property type="match status" value="1"/>
</dbReference>
<dbReference type="Proteomes" id="UP000253383">
    <property type="component" value="Unassembled WGS sequence"/>
</dbReference>
<dbReference type="SUPFAM" id="SSF52172">
    <property type="entry name" value="CheY-like"/>
    <property type="match status" value="1"/>
</dbReference>
<dbReference type="PANTHER" id="PTHR44520">
    <property type="entry name" value="RESPONSE REGULATOR RCP1-RELATED"/>
    <property type="match status" value="1"/>
</dbReference>
<dbReference type="RefSeq" id="WP_114404898.1">
    <property type="nucleotide sequence ID" value="NZ_QOWE01000003.1"/>
</dbReference>
<evidence type="ECO:0000259" key="2">
    <source>
        <dbReference type="PROSITE" id="PS50110"/>
    </source>
</evidence>
<keyword evidence="4" id="KW-1185">Reference proteome</keyword>
<dbReference type="PROSITE" id="PS50110">
    <property type="entry name" value="RESPONSE_REGULATORY"/>
    <property type="match status" value="1"/>
</dbReference>
<organism evidence="3 4">
    <name type="scientific">Larkinella punicea</name>
    <dbReference type="NCBI Taxonomy" id="2315727"/>
    <lineage>
        <taxon>Bacteria</taxon>
        <taxon>Pseudomonadati</taxon>
        <taxon>Bacteroidota</taxon>
        <taxon>Cytophagia</taxon>
        <taxon>Cytophagales</taxon>
        <taxon>Spirosomataceae</taxon>
        <taxon>Larkinella</taxon>
    </lineage>
</organism>
<accession>A0A368JWE3</accession>
<dbReference type="InterPro" id="IPR001789">
    <property type="entry name" value="Sig_transdc_resp-reg_receiver"/>
</dbReference>
<evidence type="ECO:0000256" key="1">
    <source>
        <dbReference type="PROSITE-ProRule" id="PRU00169"/>
    </source>
</evidence>
<feature type="domain" description="Response regulatory" evidence="2">
    <location>
        <begin position="8"/>
        <end position="129"/>
    </location>
</feature>
<dbReference type="Pfam" id="PF00072">
    <property type="entry name" value="Response_reg"/>
    <property type="match status" value="1"/>
</dbReference>
<comment type="caution">
    <text evidence="3">The sequence shown here is derived from an EMBL/GenBank/DDBJ whole genome shotgun (WGS) entry which is preliminary data.</text>
</comment>
<dbReference type="AlphaFoldDB" id="A0A368JWE3"/>
<keyword evidence="1" id="KW-0597">Phosphoprotein</keyword>
<reference evidence="3 4" key="1">
    <citation type="submission" date="2018-07" db="EMBL/GenBank/DDBJ databases">
        <title>Genome analysis of Larkinella rosea.</title>
        <authorList>
            <person name="Zhou Z."/>
            <person name="Wang G."/>
        </authorList>
    </citation>
    <scope>NUCLEOTIDE SEQUENCE [LARGE SCALE GENOMIC DNA]</scope>
    <source>
        <strain evidence="4">zzj9</strain>
    </source>
</reference>
<dbReference type="EMBL" id="QOWE01000003">
    <property type="protein sequence ID" value="RCR70984.1"/>
    <property type="molecule type" value="Genomic_DNA"/>
</dbReference>
<dbReference type="PANTHER" id="PTHR44520:SF2">
    <property type="entry name" value="RESPONSE REGULATOR RCP1"/>
    <property type="match status" value="1"/>
</dbReference>
<dbReference type="InterPro" id="IPR011006">
    <property type="entry name" value="CheY-like_superfamily"/>
</dbReference>
<dbReference type="GO" id="GO:0000160">
    <property type="term" value="P:phosphorelay signal transduction system"/>
    <property type="evidence" value="ECO:0007669"/>
    <property type="project" value="InterPro"/>
</dbReference>
<proteinExistence type="predicted"/>
<dbReference type="Gene3D" id="3.40.50.2300">
    <property type="match status" value="1"/>
</dbReference>
<dbReference type="OrthoDB" id="673187at2"/>
<gene>
    <name evidence="3" type="ORF">DUE52_05200</name>
</gene>